<organism evidence="4 5">
    <name type="scientific">Halobacteriovorax vibrionivorans</name>
    <dbReference type="NCBI Taxonomy" id="2152716"/>
    <lineage>
        <taxon>Bacteria</taxon>
        <taxon>Pseudomonadati</taxon>
        <taxon>Bdellovibrionota</taxon>
        <taxon>Bacteriovoracia</taxon>
        <taxon>Bacteriovoracales</taxon>
        <taxon>Halobacteriovoraceae</taxon>
        <taxon>Halobacteriovorax</taxon>
    </lineage>
</organism>
<protein>
    <submittedName>
        <fullName evidence="4">Response regulator</fullName>
    </submittedName>
</protein>
<dbReference type="SMART" id="SM00448">
    <property type="entry name" value="REC"/>
    <property type="match status" value="1"/>
</dbReference>
<gene>
    <name evidence="4" type="ORF">DAY19_09245</name>
</gene>
<proteinExistence type="predicted"/>
<dbReference type="Proteomes" id="UP000443582">
    <property type="component" value="Unassembled WGS sequence"/>
</dbReference>
<dbReference type="PANTHER" id="PTHR44591:SF3">
    <property type="entry name" value="RESPONSE REGULATORY DOMAIN-CONTAINING PROTEIN"/>
    <property type="match status" value="1"/>
</dbReference>
<name>A0ABY0IJY6_9BACT</name>
<dbReference type="PANTHER" id="PTHR44591">
    <property type="entry name" value="STRESS RESPONSE REGULATOR PROTEIN 1"/>
    <property type="match status" value="1"/>
</dbReference>
<keyword evidence="5" id="KW-1185">Reference proteome</keyword>
<dbReference type="Gene3D" id="3.40.50.2300">
    <property type="match status" value="1"/>
</dbReference>
<evidence type="ECO:0000259" key="3">
    <source>
        <dbReference type="PROSITE" id="PS50110"/>
    </source>
</evidence>
<dbReference type="InterPro" id="IPR001789">
    <property type="entry name" value="Sig_transdc_resp-reg_receiver"/>
</dbReference>
<keyword evidence="1 2" id="KW-0597">Phosphoprotein</keyword>
<dbReference type="RefSeq" id="WP_115361688.1">
    <property type="nucleotide sequence ID" value="NZ_QDKL01000002.1"/>
</dbReference>
<evidence type="ECO:0000256" key="1">
    <source>
        <dbReference type="ARBA" id="ARBA00022553"/>
    </source>
</evidence>
<evidence type="ECO:0000313" key="4">
    <source>
        <dbReference type="EMBL" id="RZF21864.1"/>
    </source>
</evidence>
<accession>A0ABY0IJY6</accession>
<dbReference type="Pfam" id="PF00072">
    <property type="entry name" value="Response_reg"/>
    <property type="match status" value="1"/>
</dbReference>
<reference evidence="5" key="1">
    <citation type="journal article" date="2019" name="Int. J. Syst. Evol. Microbiol.">
        <title>Halobacteriovorax valvorus sp. nov., a novel prokaryotic predator isolated from coastal seawater of China.</title>
        <authorList>
            <person name="Chen M.-X."/>
        </authorList>
    </citation>
    <scope>NUCLEOTIDE SEQUENCE [LARGE SCALE GENOMIC DNA]</scope>
    <source>
        <strain evidence="5">BL9</strain>
    </source>
</reference>
<feature type="domain" description="Response regulatory" evidence="3">
    <location>
        <begin position="15"/>
        <end position="133"/>
    </location>
</feature>
<dbReference type="CDD" id="cd00156">
    <property type="entry name" value="REC"/>
    <property type="match status" value="1"/>
</dbReference>
<dbReference type="SUPFAM" id="SSF52172">
    <property type="entry name" value="CheY-like"/>
    <property type="match status" value="1"/>
</dbReference>
<dbReference type="PROSITE" id="PS50110">
    <property type="entry name" value="RESPONSE_REGULATORY"/>
    <property type="match status" value="1"/>
</dbReference>
<comment type="caution">
    <text evidence="4">The sequence shown here is derived from an EMBL/GenBank/DDBJ whole genome shotgun (WGS) entry which is preliminary data.</text>
</comment>
<feature type="modified residue" description="4-aspartylphosphate" evidence="2">
    <location>
        <position position="66"/>
    </location>
</feature>
<evidence type="ECO:0000256" key="2">
    <source>
        <dbReference type="PROSITE-ProRule" id="PRU00169"/>
    </source>
</evidence>
<dbReference type="EMBL" id="QDKL01000002">
    <property type="protein sequence ID" value="RZF21864.1"/>
    <property type="molecule type" value="Genomic_DNA"/>
</dbReference>
<dbReference type="InterPro" id="IPR050595">
    <property type="entry name" value="Bact_response_regulator"/>
</dbReference>
<sequence length="136" mass="15286">MAMSPASPPLAKKPSVLIVDDEEKICFLIKTFLEQTGAFKNIVTADTVSVALLKLRNEDFDLVIIDYKLPDKDGTYFIDVASKSMKYQKMKYLLISGFLDNRSMVSVINSGVTNVLVKPFSRDDLIDKVYSLLKIK</sequence>
<dbReference type="InterPro" id="IPR011006">
    <property type="entry name" value="CheY-like_superfamily"/>
</dbReference>
<evidence type="ECO:0000313" key="5">
    <source>
        <dbReference type="Proteomes" id="UP000443582"/>
    </source>
</evidence>